<accession>A0A4E0Q8J1</accession>
<feature type="transmembrane region" description="Helical" evidence="2">
    <location>
        <begin position="582"/>
        <end position="605"/>
    </location>
</feature>
<keyword evidence="4" id="KW-1185">Reference proteome</keyword>
<dbReference type="Proteomes" id="UP000297295">
    <property type="component" value="Unassembled WGS sequence"/>
</dbReference>
<organism evidence="3 4">
    <name type="scientific">Methanolobus halotolerans</name>
    <dbReference type="NCBI Taxonomy" id="2052935"/>
    <lineage>
        <taxon>Archaea</taxon>
        <taxon>Methanobacteriati</taxon>
        <taxon>Methanobacteriota</taxon>
        <taxon>Stenosarchaea group</taxon>
        <taxon>Methanomicrobia</taxon>
        <taxon>Methanosarcinales</taxon>
        <taxon>Methanosarcinaceae</taxon>
        <taxon>Methanolobus</taxon>
    </lineage>
</organism>
<feature type="region of interest" description="Disordered" evidence="1">
    <location>
        <begin position="521"/>
        <end position="554"/>
    </location>
</feature>
<evidence type="ECO:0000256" key="2">
    <source>
        <dbReference type="SAM" id="Phobius"/>
    </source>
</evidence>
<dbReference type="PANTHER" id="PTHR12861">
    <property type="entry name" value="TRANSLOCON-ASSOCIATED PROTEIN, BETA SUBUNIT PRECURSOR TRAP-BETA SIGNAL SEQUENCE RECEPTOR BETA SUBUNIT"/>
    <property type="match status" value="1"/>
</dbReference>
<sequence>MMAVKKLIILILLLSILSSSAYAYDLHDENIWIFKGMYELGPGERAELDGYTVKVHTVNMSSKQPSAILLVYVNKDFKESFYIDTAANSEQVYKDELKINVLDISKGIVSLETYKQKFERVWITNIPKTALKTSDIIEDGDYSVRLDDITEEGATITVMSDEGPVEVKYLSGDHRKFSDEFMLHVIYVNKKDQEVFVETLRTGVPQIKTDVLTDKSIYDSGEKIEYRFMLTNNGTVPLHGLILTTGSSEGNVNEPKIQSSGLEPAKTKNFIIPVSAPVTPVAKTMNIRSEITGYDFKGNAYSGSGQTEVLVKPYISVEKNVETVEKPGSDIEFGTEQYFRISIILKNTASFPVAVTVKDETDPSLIPYDLKNTEWAVMVEAGTLKEIKYYAKPTTPGSFTFTNAVVQWKDNGETCTIQSDPIEEVFQIHGSKVTVEKYLSPGYALPGEEIKVTINIVNTGSREVEAVLSDNIPEQFSLVSGKNDWKGSLGPGELKEISYTVTTEHTGKLELPAATVDFINKKDQPGSSTSEDPVLYVDDMTGNARPGENEEKIRYEEYPETYTEQESGPEYPAPGRVEAAGFMMSSFIALFCMLALIPATVYLYINRMYK</sequence>
<dbReference type="Pfam" id="PF05753">
    <property type="entry name" value="TRAP_beta"/>
    <property type="match status" value="1"/>
</dbReference>
<evidence type="ECO:0000256" key="1">
    <source>
        <dbReference type="SAM" id="MobiDB-lite"/>
    </source>
</evidence>
<evidence type="ECO:0000313" key="3">
    <source>
        <dbReference type="EMBL" id="TGC08159.1"/>
    </source>
</evidence>
<name>A0A4E0Q8J1_9EURY</name>
<dbReference type="RefSeq" id="WP_135390186.1">
    <property type="nucleotide sequence ID" value="NZ_PGGK01000011.1"/>
</dbReference>
<dbReference type="PANTHER" id="PTHR12861:SF3">
    <property type="entry name" value="TRANSLOCON-ASSOCIATED PROTEIN SUBUNIT BETA"/>
    <property type="match status" value="1"/>
</dbReference>
<keyword evidence="2" id="KW-0472">Membrane</keyword>
<dbReference type="EMBL" id="PGGK01000011">
    <property type="protein sequence ID" value="TGC08159.1"/>
    <property type="molecule type" value="Genomic_DNA"/>
</dbReference>
<dbReference type="OrthoDB" id="125050at2157"/>
<keyword evidence="2" id="KW-0812">Transmembrane</keyword>
<protein>
    <submittedName>
        <fullName evidence="3">Uncharacterized protein</fullName>
    </submittedName>
</protein>
<proteinExistence type="predicted"/>
<evidence type="ECO:0000313" key="4">
    <source>
        <dbReference type="Proteomes" id="UP000297295"/>
    </source>
</evidence>
<reference evidence="3 4" key="1">
    <citation type="submission" date="2017-11" db="EMBL/GenBank/DDBJ databases">
        <title>Isolation and Characterization of Methanogenic Archaea from Saline Meromictic Lake at Siberia.</title>
        <authorList>
            <person name="Shen Y."/>
            <person name="Huang H.-H."/>
            <person name="Lai M.-C."/>
            <person name="Chen S.-C."/>
        </authorList>
    </citation>
    <scope>NUCLEOTIDE SEQUENCE [LARGE SCALE GENOMIC DNA]</scope>
    <source>
        <strain evidence="3 4">SY-01</strain>
    </source>
</reference>
<dbReference type="AlphaFoldDB" id="A0A4E0Q8J1"/>
<comment type="caution">
    <text evidence="3">The sequence shown here is derived from an EMBL/GenBank/DDBJ whole genome shotgun (WGS) entry which is preliminary data.</text>
</comment>
<keyword evidence="2" id="KW-1133">Transmembrane helix</keyword>
<gene>
    <name evidence="3" type="ORF">CUN85_10090</name>
</gene>